<accession>A0AAE1LBJ8</accession>
<sequence>MTLQYLSEIYLSWIEPVPAETCFEAKCTMVLGIALVSLTCMWCSGKKGRGPAISVTVEARRPTYKFTRSGRTYGKYD</sequence>
<evidence type="ECO:0000313" key="1">
    <source>
        <dbReference type="EMBL" id="KAK3912754.1"/>
    </source>
</evidence>
<reference evidence="1" key="1">
    <citation type="submission" date="2021-07" db="EMBL/GenBank/DDBJ databases">
        <authorList>
            <person name="Catto M.A."/>
            <person name="Jacobson A."/>
            <person name="Kennedy G."/>
            <person name="Labadie P."/>
            <person name="Hunt B.G."/>
            <person name="Srinivasan R."/>
        </authorList>
    </citation>
    <scope>NUCLEOTIDE SEQUENCE</scope>
    <source>
        <strain evidence="1">PL_HMW_Pooled</strain>
        <tissue evidence="1">Head</tissue>
    </source>
</reference>
<reference evidence="1" key="2">
    <citation type="journal article" date="2023" name="BMC Genomics">
        <title>Pest status, molecular evolution, and epigenetic factors derived from the genome assembly of Frankliniella fusca, a thysanopteran phytovirus vector.</title>
        <authorList>
            <person name="Catto M.A."/>
            <person name="Labadie P.E."/>
            <person name="Jacobson A.L."/>
            <person name="Kennedy G.G."/>
            <person name="Srinivasan R."/>
            <person name="Hunt B.G."/>
        </authorList>
    </citation>
    <scope>NUCLEOTIDE SEQUENCE</scope>
    <source>
        <strain evidence="1">PL_HMW_Pooled</strain>
    </source>
</reference>
<gene>
    <name evidence="1" type="ORF">KUF71_004704</name>
</gene>
<comment type="caution">
    <text evidence="1">The sequence shown here is derived from an EMBL/GenBank/DDBJ whole genome shotgun (WGS) entry which is preliminary data.</text>
</comment>
<dbReference type="Proteomes" id="UP001219518">
    <property type="component" value="Unassembled WGS sequence"/>
</dbReference>
<name>A0AAE1LBJ8_9NEOP</name>
<proteinExistence type="predicted"/>
<protein>
    <submittedName>
        <fullName evidence="1">Uncharacterized protein</fullName>
    </submittedName>
</protein>
<evidence type="ECO:0000313" key="2">
    <source>
        <dbReference type="Proteomes" id="UP001219518"/>
    </source>
</evidence>
<keyword evidence="2" id="KW-1185">Reference proteome</keyword>
<dbReference type="EMBL" id="JAHWGI010000302">
    <property type="protein sequence ID" value="KAK3912754.1"/>
    <property type="molecule type" value="Genomic_DNA"/>
</dbReference>
<dbReference type="AlphaFoldDB" id="A0AAE1LBJ8"/>
<organism evidence="1 2">
    <name type="scientific">Frankliniella fusca</name>
    <dbReference type="NCBI Taxonomy" id="407009"/>
    <lineage>
        <taxon>Eukaryota</taxon>
        <taxon>Metazoa</taxon>
        <taxon>Ecdysozoa</taxon>
        <taxon>Arthropoda</taxon>
        <taxon>Hexapoda</taxon>
        <taxon>Insecta</taxon>
        <taxon>Pterygota</taxon>
        <taxon>Neoptera</taxon>
        <taxon>Paraneoptera</taxon>
        <taxon>Thysanoptera</taxon>
        <taxon>Terebrantia</taxon>
        <taxon>Thripoidea</taxon>
        <taxon>Thripidae</taxon>
        <taxon>Frankliniella</taxon>
    </lineage>
</organism>